<dbReference type="AlphaFoldDB" id="A0ABD0M1C7"/>
<keyword evidence="3" id="KW-1185">Reference proteome</keyword>
<dbReference type="InterPro" id="IPR036056">
    <property type="entry name" value="Fibrinogen-like_C"/>
</dbReference>
<feature type="domain" description="Fibrinogen C-terminal" evidence="1">
    <location>
        <begin position="92"/>
        <end position="313"/>
    </location>
</feature>
<dbReference type="SMART" id="SM00186">
    <property type="entry name" value="FBG"/>
    <property type="match status" value="1"/>
</dbReference>
<comment type="caution">
    <text evidence="2">The sequence shown here is derived from an EMBL/GenBank/DDBJ whole genome shotgun (WGS) entry which is preliminary data.</text>
</comment>
<organism evidence="2 3">
    <name type="scientific">Batillaria attramentaria</name>
    <dbReference type="NCBI Taxonomy" id="370345"/>
    <lineage>
        <taxon>Eukaryota</taxon>
        <taxon>Metazoa</taxon>
        <taxon>Spiralia</taxon>
        <taxon>Lophotrochozoa</taxon>
        <taxon>Mollusca</taxon>
        <taxon>Gastropoda</taxon>
        <taxon>Caenogastropoda</taxon>
        <taxon>Sorbeoconcha</taxon>
        <taxon>Cerithioidea</taxon>
        <taxon>Batillariidae</taxon>
        <taxon>Batillaria</taxon>
    </lineage>
</organism>
<evidence type="ECO:0000259" key="1">
    <source>
        <dbReference type="SMART" id="SM00186"/>
    </source>
</evidence>
<name>A0ABD0M1C7_9CAEN</name>
<reference evidence="2 3" key="1">
    <citation type="journal article" date="2023" name="Sci. Data">
        <title>Genome assembly of the Korean intertidal mud-creeper Batillaria attramentaria.</title>
        <authorList>
            <person name="Patra A.K."/>
            <person name="Ho P.T."/>
            <person name="Jun S."/>
            <person name="Lee S.J."/>
            <person name="Kim Y."/>
            <person name="Won Y.J."/>
        </authorList>
    </citation>
    <scope>NUCLEOTIDE SEQUENCE [LARGE SCALE GENOMIC DNA]</scope>
    <source>
        <strain evidence="2">Wonlab-2016</strain>
    </source>
</reference>
<gene>
    <name evidence="2" type="ORF">BaRGS_00003668</name>
</gene>
<dbReference type="InterPro" id="IPR002181">
    <property type="entry name" value="Fibrinogen_a/b/g_C_dom"/>
</dbReference>
<dbReference type="Pfam" id="PF00147">
    <property type="entry name" value="Fibrinogen_C"/>
    <property type="match status" value="1"/>
</dbReference>
<evidence type="ECO:0000313" key="2">
    <source>
        <dbReference type="EMBL" id="KAK7505098.1"/>
    </source>
</evidence>
<dbReference type="SUPFAM" id="SSF56496">
    <property type="entry name" value="Fibrinogen C-terminal domain-like"/>
    <property type="match status" value="1"/>
</dbReference>
<dbReference type="InterPro" id="IPR014716">
    <property type="entry name" value="Fibrinogen_a/b/g_C_1"/>
</dbReference>
<protein>
    <recommendedName>
        <fullName evidence="1">Fibrinogen C-terminal domain-containing protein</fullName>
    </recommendedName>
</protein>
<accession>A0ABD0M1C7</accession>
<proteinExistence type="predicted"/>
<evidence type="ECO:0000313" key="3">
    <source>
        <dbReference type="Proteomes" id="UP001519460"/>
    </source>
</evidence>
<sequence>MTASKLRCFTECAEDDACKSMNICPSASNPRLAECHMLDDYSKWYCKQLTNDPKYSQCFHAEKTTKCMNGGRLLSNDTCRCDVCFKGDVCQYHVQDCMEAHNLVKLVGGYSDDIRCNIQPANAPRPFMVKCSPQYGFTTFLVRVQGPAGWSQIDWASQLWESYSRGFGSFDKLNYFAGLENLHYLLSQADYRLVVFNIFHDWLGSEAACTPAYMKPMIAPENADFAFNYTLHTICNGTERPGLNGFYAANTTHRFCSKDRDCGTCARDHGPGWYHINGTTCYGYSPFAPVAKWPYFDQGDLIIKETHHFLERVSDYY</sequence>
<dbReference type="EMBL" id="JACVVK020000012">
    <property type="protein sequence ID" value="KAK7505098.1"/>
    <property type="molecule type" value="Genomic_DNA"/>
</dbReference>
<dbReference type="Proteomes" id="UP001519460">
    <property type="component" value="Unassembled WGS sequence"/>
</dbReference>
<dbReference type="Gene3D" id="3.90.215.10">
    <property type="entry name" value="Gamma Fibrinogen, chain A, domain 1"/>
    <property type="match status" value="1"/>
</dbReference>